<keyword evidence="3" id="KW-1185">Reference proteome</keyword>
<proteinExistence type="predicted"/>
<dbReference type="PANTHER" id="PTHR43355:SF2">
    <property type="entry name" value="FLAVIN REDUCTASE (NADPH)"/>
    <property type="match status" value="1"/>
</dbReference>
<comment type="caution">
    <text evidence="2">The sequence shown here is derived from an EMBL/GenBank/DDBJ whole genome shotgun (WGS) entry which is preliminary data.</text>
</comment>
<evidence type="ECO:0000313" key="3">
    <source>
        <dbReference type="Proteomes" id="UP000283509"/>
    </source>
</evidence>
<dbReference type="STRING" id="6689.A0A3R7PFX0"/>
<protein>
    <submittedName>
        <fullName evidence="2">Putative flavin reductase (NADPH)-like isoform X1</fullName>
    </submittedName>
</protein>
<dbReference type="GO" id="GO:0004074">
    <property type="term" value="F:biliverdin reductase [NAD(P)H] activity"/>
    <property type="evidence" value="ECO:0007669"/>
    <property type="project" value="TreeGrafter"/>
</dbReference>
<dbReference type="AlphaFoldDB" id="A0A3R7PFX0"/>
<dbReference type="Gene3D" id="3.40.50.720">
    <property type="entry name" value="NAD(P)-binding Rossmann-like Domain"/>
    <property type="match status" value="1"/>
</dbReference>
<name>A0A3R7PFX0_PENVA</name>
<gene>
    <name evidence="2" type="ORF">C7M84_016822</name>
</gene>
<dbReference type="PANTHER" id="PTHR43355">
    <property type="entry name" value="FLAVIN REDUCTASE (NADPH)"/>
    <property type="match status" value="1"/>
</dbReference>
<reference evidence="2 3" key="1">
    <citation type="submission" date="2018-04" db="EMBL/GenBank/DDBJ databases">
        <authorList>
            <person name="Zhang X."/>
            <person name="Yuan J."/>
            <person name="Li F."/>
            <person name="Xiang J."/>
        </authorList>
    </citation>
    <scope>NUCLEOTIDE SEQUENCE [LARGE SCALE GENOMIC DNA]</scope>
    <source>
        <tissue evidence="2">Muscle</tissue>
    </source>
</reference>
<evidence type="ECO:0000313" key="2">
    <source>
        <dbReference type="EMBL" id="ROT65222.1"/>
    </source>
</evidence>
<dbReference type="OrthoDB" id="419598at2759"/>
<organism evidence="2 3">
    <name type="scientific">Penaeus vannamei</name>
    <name type="common">Whiteleg shrimp</name>
    <name type="synonym">Litopenaeus vannamei</name>
    <dbReference type="NCBI Taxonomy" id="6689"/>
    <lineage>
        <taxon>Eukaryota</taxon>
        <taxon>Metazoa</taxon>
        <taxon>Ecdysozoa</taxon>
        <taxon>Arthropoda</taxon>
        <taxon>Crustacea</taxon>
        <taxon>Multicrustacea</taxon>
        <taxon>Malacostraca</taxon>
        <taxon>Eumalacostraca</taxon>
        <taxon>Eucarida</taxon>
        <taxon>Decapoda</taxon>
        <taxon>Dendrobranchiata</taxon>
        <taxon>Penaeoidea</taxon>
        <taxon>Penaeidae</taxon>
        <taxon>Penaeus</taxon>
    </lineage>
</organism>
<dbReference type="EMBL" id="QCYY01003118">
    <property type="protein sequence ID" value="ROT65222.1"/>
    <property type="molecule type" value="Genomic_DNA"/>
</dbReference>
<accession>A0A3R7PFX0</accession>
<dbReference type="CDD" id="cd05244">
    <property type="entry name" value="BVR-B_like_SDR_a"/>
    <property type="match status" value="1"/>
</dbReference>
<dbReference type="InterPro" id="IPR051606">
    <property type="entry name" value="Polyketide_Oxido-like"/>
</dbReference>
<sequence>MQLALLGATGKTGGELLKQALEEGHSVTAVVRDPAKITTAHDNLKVVKADVFDESSLAKPFADQDAVVSCLGFPRNPQPVTGYTESMKAIVGAMRNANIERIVTMTAWYTDTSVAPRMGFLANWVIVPILRPVLLGMFDMEKFLKEKCSDINYTVVRPPGLGSAPKTGLPMSVEEDYIVETGTSFNKTNRSDVAAFMLSCLKTSDYDQKMVAITTQKKLGS</sequence>
<reference evidence="2 3" key="2">
    <citation type="submission" date="2019-01" db="EMBL/GenBank/DDBJ databases">
        <title>The decoding of complex shrimp genome reveals the adaptation for benthos swimmer, frequently molting mechanism and breeding impact on genome.</title>
        <authorList>
            <person name="Sun Y."/>
            <person name="Gao Y."/>
            <person name="Yu Y."/>
        </authorList>
    </citation>
    <scope>NUCLEOTIDE SEQUENCE [LARGE SCALE GENOMIC DNA]</scope>
    <source>
        <tissue evidence="2">Muscle</tissue>
    </source>
</reference>
<dbReference type="SUPFAM" id="SSF51735">
    <property type="entry name" value="NAD(P)-binding Rossmann-fold domains"/>
    <property type="match status" value="1"/>
</dbReference>
<evidence type="ECO:0000259" key="1">
    <source>
        <dbReference type="Pfam" id="PF13460"/>
    </source>
</evidence>
<dbReference type="InterPro" id="IPR036291">
    <property type="entry name" value="NAD(P)-bd_dom_sf"/>
</dbReference>
<dbReference type="Proteomes" id="UP000283509">
    <property type="component" value="Unassembled WGS sequence"/>
</dbReference>
<dbReference type="Pfam" id="PF13460">
    <property type="entry name" value="NAD_binding_10"/>
    <property type="match status" value="1"/>
</dbReference>
<dbReference type="InterPro" id="IPR016040">
    <property type="entry name" value="NAD(P)-bd_dom"/>
</dbReference>
<dbReference type="GO" id="GO:0042602">
    <property type="term" value="F:riboflavin reductase (NADPH) activity"/>
    <property type="evidence" value="ECO:0007669"/>
    <property type="project" value="TreeGrafter"/>
</dbReference>
<feature type="domain" description="NAD(P)-binding" evidence="1">
    <location>
        <begin position="7"/>
        <end position="202"/>
    </location>
</feature>